<comment type="caution">
    <text evidence="1">The sequence shown here is derived from an EMBL/GenBank/DDBJ whole genome shotgun (WGS) entry which is preliminary data.</text>
</comment>
<organism evidence="1 2">
    <name type="scientific">Triparma verrucosa</name>
    <dbReference type="NCBI Taxonomy" id="1606542"/>
    <lineage>
        <taxon>Eukaryota</taxon>
        <taxon>Sar</taxon>
        <taxon>Stramenopiles</taxon>
        <taxon>Ochrophyta</taxon>
        <taxon>Bolidophyceae</taxon>
        <taxon>Parmales</taxon>
        <taxon>Triparmaceae</taxon>
        <taxon>Triparma</taxon>
    </lineage>
</organism>
<keyword evidence="2" id="KW-1185">Reference proteome</keyword>
<dbReference type="EMBL" id="BRXX01000014">
    <property type="protein sequence ID" value="GMH82361.1"/>
    <property type="molecule type" value="Genomic_DNA"/>
</dbReference>
<sequence length="178" mass="20178">MRFVGSWIGGSYQLKLKIYLILRFDFPLPLHHKVMEAYKSLSEDEYTAPSTFEDEALAIRMQQGELNATKSSEEIRSTGRSTYAAPKIPSFCDEQGTDYGKLGNGAFEMTGQAVASLKDDGKLAAYIQSTMDDEERNDYELAVKLQELEVDRARVETAMANRKKIERSNKFARSSLRR</sequence>
<name>A0A9W7B1Y0_9STRA</name>
<protein>
    <submittedName>
        <fullName evidence="1">Uncharacterized protein</fullName>
    </submittedName>
</protein>
<accession>A0A9W7B1Y0</accession>
<reference evidence="2" key="1">
    <citation type="journal article" date="2023" name="Commun. Biol.">
        <title>Genome analysis of Parmales, the sister group of diatoms, reveals the evolutionary specialization of diatoms from phago-mixotrophs to photoautotrophs.</title>
        <authorList>
            <person name="Ban H."/>
            <person name="Sato S."/>
            <person name="Yoshikawa S."/>
            <person name="Yamada K."/>
            <person name="Nakamura Y."/>
            <person name="Ichinomiya M."/>
            <person name="Sato N."/>
            <person name="Blanc-Mathieu R."/>
            <person name="Endo H."/>
            <person name="Kuwata A."/>
            <person name="Ogata H."/>
        </authorList>
    </citation>
    <scope>NUCLEOTIDE SEQUENCE [LARGE SCALE GENOMIC DNA]</scope>
    <source>
        <strain evidence="2">NIES 3699</strain>
    </source>
</reference>
<evidence type="ECO:0000313" key="2">
    <source>
        <dbReference type="Proteomes" id="UP001165160"/>
    </source>
</evidence>
<proteinExistence type="predicted"/>
<dbReference type="Proteomes" id="UP001165160">
    <property type="component" value="Unassembled WGS sequence"/>
</dbReference>
<dbReference type="AlphaFoldDB" id="A0A9W7B1Y0"/>
<evidence type="ECO:0000313" key="1">
    <source>
        <dbReference type="EMBL" id="GMH82361.1"/>
    </source>
</evidence>
<gene>
    <name evidence="1" type="ORF">TrVE_jg6664</name>
</gene>